<dbReference type="InterPro" id="IPR037518">
    <property type="entry name" value="MPN"/>
</dbReference>
<dbReference type="InterPro" id="IPR028090">
    <property type="entry name" value="JAB_dom_prok"/>
</dbReference>
<name>A0A1F7RWM9_9BACT</name>
<dbReference type="InterPro" id="IPR000555">
    <property type="entry name" value="JAMM/MPN+_dom"/>
</dbReference>
<dbReference type="CDD" id="cd08070">
    <property type="entry name" value="MPN_like"/>
    <property type="match status" value="1"/>
</dbReference>
<reference evidence="7 8" key="1">
    <citation type="journal article" date="2016" name="Nat. Commun.">
        <title>Thousands of microbial genomes shed light on interconnected biogeochemical processes in an aquifer system.</title>
        <authorList>
            <person name="Anantharaman K."/>
            <person name="Brown C.T."/>
            <person name="Hug L.A."/>
            <person name="Sharon I."/>
            <person name="Castelle C.J."/>
            <person name="Probst A.J."/>
            <person name="Thomas B.C."/>
            <person name="Singh A."/>
            <person name="Wilkins M.J."/>
            <person name="Karaoz U."/>
            <person name="Brodie E.L."/>
            <person name="Williams K.H."/>
            <person name="Hubbard S.S."/>
            <person name="Banfield J.F."/>
        </authorList>
    </citation>
    <scope>NUCLEOTIDE SEQUENCE [LARGE SCALE GENOMIC DNA]</scope>
</reference>
<evidence type="ECO:0000259" key="6">
    <source>
        <dbReference type="PROSITE" id="PS50249"/>
    </source>
</evidence>
<dbReference type="InterPro" id="IPR051929">
    <property type="entry name" value="VirAsm_ModProt"/>
</dbReference>
<evidence type="ECO:0000313" key="7">
    <source>
        <dbReference type="EMBL" id="OGL45414.1"/>
    </source>
</evidence>
<evidence type="ECO:0000256" key="2">
    <source>
        <dbReference type="ARBA" id="ARBA00022723"/>
    </source>
</evidence>
<dbReference type="PANTHER" id="PTHR34858:SF1">
    <property type="entry name" value="CYSO-CYSTEINE PEPTIDASE"/>
    <property type="match status" value="1"/>
</dbReference>
<evidence type="ECO:0000256" key="3">
    <source>
        <dbReference type="ARBA" id="ARBA00022801"/>
    </source>
</evidence>
<comment type="caution">
    <text evidence="7">The sequence shown here is derived from an EMBL/GenBank/DDBJ whole genome shotgun (WGS) entry which is preliminary data.</text>
</comment>
<dbReference type="Gene3D" id="3.40.140.10">
    <property type="entry name" value="Cytidine Deaminase, domain 2"/>
    <property type="match status" value="1"/>
</dbReference>
<dbReference type="Pfam" id="PF14464">
    <property type="entry name" value="Prok-JAB"/>
    <property type="match status" value="1"/>
</dbReference>
<dbReference type="SUPFAM" id="SSF102712">
    <property type="entry name" value="JAB1/MPN domain"/>
    <property type="match status" value="1"/>
</dbReference>
<keyword evidence="2" id="KW-0479">Metal-binding</keyword>
<feature type="domain" description="MPN" evidence="6">
    <location>
        <begin position="2"/>
        <end position="132"/>
    </location>
</feature>
<evidence type="ECO:0000256" key="5">
    <source>
        <dbReference type="ARBA" id="ARBA00023049"/>
    </source>
</evidence>
<dbReference type="PANTHER" id="PTHR34858">
    <property type="entry name" value="CYSO-CYSTEINE PEPTIDASE"/>
    <property type="match status" value="1"/>
</dbReference>
<dbReference type="AlphaFoldDB" id="A0A1F7RWM9"/>
<dbReference type="GO" id="GO:0008270">
    <property type="term" value="F:zinc ion binding"/>
    <property type="evidence" value="ECO:0007669"/>
    <property type="project" value="TreeGrafter"/>
</dbReference>
<evidence type="ECO:0000256" key="4">
    <source>
        <dbReference type="ARBA" id="ARBA00022833"/>
    </source>
</evidence>
<keyword evidence="4" id="KW-0862">Zinc</keyword>
<evidence type="ECO:0000256" key="1">
    <source>
        <dbReference type="ARBA" id="ARBA00022670"/>
    </source>
</evidence>
<keyword evidence="1" id="KW-0645">Protease</keyword>
<keyword evidence="5" id="KW-0482">Metalloprotease</keyword>
<sequence length="132" mass="15483">MLKIPEKIFEEIIEHLRSELPFEGCGVLAGKGNEVKKLIRLTNTKKSPNAYLADPFEQLNMLKEIEREELEMLAIYHSHPNNEAYPSMEDIEKAFYNEQLYMIVSFLDEENPVARIFSIVNREISEEKFKVF</sequence>
<evidence type="ECO:0000313" key="8">
    <source>
        <dbReference type="Proteomes" id="UP000178797"/>
    </source>
</evidence>
<proteinExistence type="predicted"/>
<gene>
    <name evidence="7" type="ORF">A2W05_01385</name>
</gene>
<dbReference type="FunFam" id="3.40.140.10:FF:000085">
    <property type="entry name" value="Mov34/MPN/PAD-1 family protein"/>
    <property type="match status" value="1"/>
</dbReference>
<organism evidence="7 8">
    <name type="scientific">Candidatus Schekmanbacteria bacterium RBG_16_38_10</name>
    <dbReference type="NCBI Taxonomy" id="1817879"/>
    <lineage>
        <taxon>Bacteria</taxon>
        <taxon>Candidatus Schekmaniibacteriota</taxon>
    </lineage>
</organism>
<dbReference type="EMBL" id="MGDE01000137">
    <property type="protein sequence ID" value="OGL45414.1"/>
    <property type="molecule type" value="Genomic_DNA"/>
</dbReference>
<dbReference type="PROSITE" id="PS50249">
    <property type="entry name" value="MPN"/>
    <property type="match status" value="1"/>
</dbReference>
<dbReference type="GO" id="GO:0008235">
    <property type="term" value="F:metalloexopeptidase activity"/>
    <property type="evidence" value="ECO:0007669"/>
    <property type="project" value="TreeGrafter"/>
</dbReference>
<dbReference type="GO" id="GO:0006508">
    <property type="term" value="P:proteolysis"/>
    <property type="evidence" value="ECO:0007669"/>
    <property type="project" value="UniProtKB-KW"/>
</dbReference>
<dbReference type="Proteomes" id="UP000178797">
    <property type="component" value="Unassembled WGS sequence"/>
</dbReference>
<protein>
    <recommendedName>
        <fullName evidence="6">MPN domain-containing protein</fullName>
    </recommendedName>
</protein>
<keyword evidence="3" id="KW-0378">Hydrolase</keyword>
<accession>A0A1F7RWM9</accession>
<dbReference type="SMART" id="SM00232">
    <property type="entry name" value="JAB_MPN"/>
    <property type="match status" value="1"/>
</dbReference>